<feature type="active site" evidence="12">
    <location>
        <position position="227"/>
    </location>
</feature>
<dbReference type="SUPFAM" id="SSF56024">
    <property type="entry name" value="Phospholipase D/nuclease"/>
    <property type="match status" value="2"/>
</dbReference>
<feature type="active site" evidence="12">
    <location>
        <position position="404"/>
    </location>
</feature>
<evidence type="ECO:0000256" key="12">
    <source>
        <dbReference type="HAMAP-Rule" id="MF_01916"/>
    </source>
</evidence>
<evidence type="ECO:0000256" key="5">
    <source>
        <dbReference type="ARBA" id="ARBA00022692"/>
    </source>
</evidence>
<evidence type="ECO:0000256" key="8">
    <source>
        <dbReference type="ARBA" id="ARBA00023098"/>
    </source>
</evidence>
<feature type="active site" evidence="12">
    <location>
        <position position="409"/>
    </location>
</feature>
<dbReference type="HAMAP" id="MF_01916">
    <property type="entry name" value="Cardiolipin_synth_Cls"/>
    <property type="match status" value="1"/>
</dbReference>
<dbReference type="CDD" id="cd09110">
    <property type="entry name" value="PLDc_CLS_1"/>
    <property type="match status" value="1"/>
</dbReference>
<keyword evidence="7 12" id="KW-1133">Transmembrane helix</keyword>
<dbReference type="EC" id="2.7.8.-" evidence="12 13"/>
<dbReference type="Proteomes" id="UP001302806">
    <property type="component" value="Chromosome"/>
</dbReference>
<dbReference type="PANTHER" id="PTHR21248">
    <property type="entry name" value="CARDIOLIPIN SYNTHASE"/>
    <property type="match status" value="1"/>
</dbReference>
<dbReference type="Gene3D" id="3.30.870.10">
    <property type="entry name" value="Endonuclease Chain A"/>
    <property type="match status" value="2"/>
</dbReference>
<dbReference type="PROSITE" id="PS50035">
    <property type="entry name" value="PLD"/>
    <property type="match status" value="2"/>
</dbReference>
<dbReference type="SMART" id="SM00155">
    <property type="entry name" value="PLDc"/>
    <property type="match status" value="2"/>
</dbReference>
<feature type="active site" evidence="12">
    <location>
        <position position="232"/>
    </location>
</feature>
<evidence type="ECO:0000256" key="6">
    <source>
        <dbReference type="ARBA" id="ARBA00022737"/>
    </source>
</evidence>
<dbReference type="InterPro" id="IPR025202">
    <property type="entry name" value="PLD-like_dom"/>
</dbReference>
<keyword evidence="8 12" id="KW-0443">Lipid metabolism</keyword>
<dbReference type="CDD" id="cd09112">
    <property type="entry name" value="PLDc_CLS_2"/>
    <property type="match status" value="1"/>
</dbReference>
<name>A0ABY9XPQ1_9FLAO</name>
<comment type="similarity">
    <text evidence="12">Belongs to the phospholipase D family. Cardiolipin synthase subfamily.</text>
</comment>
<keyword evidence="2 12" id="KW-1003">Cell membrane</keyword>
<sequence length="484" mass="56044">MLEFVKNNYWIILIIFNYVVAVSAVITILLKNINPTKTLTYIIVLVFFPFLGIVVYYLFGQEYRKNKIFNRKHILNKEIIQSINKELEFNKKELEKVNQYPDEKVKLIKLLHSNENEPLTLNNEIEILKDGDIKFERLLNDIKSAKNHIHLEYYIIRDDNIGGELLDLICEKAKEGIEVRLSYDDVGSEISAKMKSKLSHSGVLHCSFMPVLFSRFTGKMNYRNHRKIAIIDGKIGYVGGINIGDEYLNKNGTSYWRDTHLRIIGDAVKSLQIHFLTTWDFVSGKKMTIYKSYFPDVEKKNNQIGLQIVASGPDTDWANIMEVTLTAIITANDYVYITTPYFVPNDEMITALQIASKSGVDVRLIIPEKSDSWIVQHASNSYLDDLLKANVKVYKYKKGFVHAKTMVIDDIFSSVGTSNLDYRSFNINFEINSLIYNKENSKTLKQLFLEDIKACQEVNYNTYLKRSKFDKVKESYCRLWSPLI</sequence>
<evidence type="ECO:0000256" key="3">
    <source>
        <dbReference type="ARBA" id="ARBA00022516"/>
    </source>
</evidence>
<protein>
    <recommendedName>
        <fullName evidence="12 13">Cardiolipin synthase</fullName>
        <shortName evidence="12">CL synthase</shortName>
        <ecNumber evidence="12 13">2.7.8.-</ecNumber>
    </recommendedName>
</protein>
<feature type="active site" evidence="12">
    <location>
        <position position="225"/>
    </location>
</feature>
<proteinExistence type="inferred from homology"/>
<comment type="function">
    <text evidence="12">Catalyzes the reversible phosphatidyl group transfer from one phosphatidylglycerol molecule to another to form cardiolipin (CL) (diphosphatidylglycerol) and glycerol.</text>
</comment>
<keyword evidence="5 12" id="KW-0812">Transmembrane</keyword>
<comment type="subcellular location">
    <subcellularLocation>
        <location evidence="1 12">Cell membrane</location>
        <topology evidence="1 12">Multi-pass membrane protein</topology>
    </subcellularLocation>
</comment>
<dbReference type="Pfam" id="PF13396">
    <property type="entry name" value="PLDc_N"/>
    <property type="match status" value="1"/>
</dbReference>
<feature type="transmembrane region" description="Helical" evidence="12">
    <location>
        <begin position="9"/>
        <end position="33"/>
    </location>
</feature>
<evidence type="ECO:0000256" key="1">
    <source>
        <dbReference type="ARBA" id="ARBA00004651"/>
    </source>
</evidence>
<dbReference type="RefSeq" id="WP_415864719.1">
    <property type="nucleotide sequence ID" value="NZ_CP134537.1"/>
</dbReference>
<organism evidence="15 16">
    <name type="scientific">Thalassobellus suaedae</name>
    <dbReference type="NCBI Taxonomy" id="3074124"/>
    <lineage>
        <taxon>Bacteria</taxon>
        <taxon>Pseudomonadati</taxon>
        <taxon>Bacteroidota</taxon>
        <taxon>Flavobacteriia</taxon>
        <taxon>Flavobacteriales</taxon>
        <taxon>Flavobacteriaceae</taxon>
        <taxon>Thalassobellus</taxon>
    </lineage>
</organism>
<feature type="domain" description="PLD phosphodiesterase" evidence="14">
    <location>
        <begin position="220"/>
        <end position="247"/>
    </location>
</feature>
<feature type="active site" evidence="12">
    <location>
        <position position="402"/>
    </location>
</feature>
<keyword evidence="10 12" id="KW-0594">Phospholipid biosynthesis</keyword>
<evidence type="ECO:0000313" key="16">
    <source>
        <dbReference type="Proteomes" id="UP001302806"/>
    </source>
</evidence>
<dbReference type="InterPro" id="IPR027379">
    <property type="entry name" value="CLS_N"/>
</dbReference>
<evidence type="ECO:0000256" key="11">
    <source>
        <dbReference type="ARBA" id="ARBA00023264"/>
    </source>
</evidence>
<gene>
    <name evidence="15" type="primary">cls</name>
    <name evidence="15" type="ORF">RHP51_11820</name>
</gene>
<evidence type="ECO:0000259" key="14">
    <source>
        <dbReference type="PROSITE" id="PS50035"/>
    </source>
</evidence>
<dbReference type="NCBIfam" id="TIGR04265">
    <property type="entry name" value="bac_cardiolipin"/>
    <property type="match status" value="1"/>
</dbReference>
<keyword evidence="9 12" id="KW-0472">Membrane</keyword>
<dbReference type="PANTHER" id="PTHR21248:SF22">
    <property type="entry name" value="PHOSPHOLIPASE D"/>
    <property type="match status" value="1"/>
</dbReference>
<dbReference type="InterPro" id="IPR030874">
    <property type="entry name" value="Cardiolipin_synth_Firmi"/>
</dbReference>
<accession>A0ABY9XPQ1</accession>
<evidence type="ECO:0000256" key="4">
    <source>
        <dbReference type="ARBA" id="ARBA00022679"/>
    </source>
</evidence>
<evidence type="ECO:0000256" key="2">
    <source>
        <dbReference type="ARBA" id="ARBA00022475"/>
    </source>
</evidence>
<keyword evidence="6" id="KW-0677">Repeat</keyword>
<keyword evidence="4 12" id="KW-0808">Transferase</keyword>
<feature type="transmembrane region" description="Helical" evidence="12">
    <location>
        <begin position="39"/>
        <end position="59"/>
    </location>
</feature>
<evidence type="ECO:0000256" key="10">
    <source>
        <dbReference type="ARBA" id="ARBA00023209"/>
    </source>
</evidence>
<dbReference type="InterPro" id="IPR001736">
    <property type="entry name" value="PLipase_D/transphosphatidylase"/>
</dbReference>
<feature type="domain" description="PLD phosphodiesterase" evidence="14">
    <location>
        <begin position="397"/>
        <end position="424"/>
    </location>
</feature>
<keyword evidence="3 12" id="KW-0444">Lipid biosynthesis</keyword>
<evidence type="ECO:0000313" key="15">
    <source>
        <dbReference type="EMBL" id="WNH07879.1"/>
    </source>
</evidence>
<evidence type="ECO:0000256" key="7">
    <source>
        <dbReference type="ARBA" id="ARBA00022989"/>
    </source>
</evidence>
<keyword evidence="11 12" id="KW-1208">Phospholipid metabolism</keyword>
<evidence type="ECO:0000256" key="13">
    <source>
        <dbReference type="NCBIfam" id="TIGR04265"/>
    </source>
</evidence>
<dbReference type="InterPro" id="IPR022924">
    <property type="entry name" value="Cardiolipin_synthase"/>
</dbReference>
<dbReference type="Pfam" id="PF13091">
    <property type="entry name" value="PLDc_2"/>
    <property type="match status" value="2"/>
</dbReference>
<dbReference type="EMBL" id="CP134537">
    <property type="protein sequence ID" value="WNH07879.1"/>
    <property type="molecule type" value="Genomic_DNA"/>
</dbReference>
<reference evidence="15 16" key="1">
    <citation type="submission" date="2023-09" db="EMBL/GenBank/DDBJ databases">
        <title>Thalassobella suaedae gen. nov., sp. nov., a marine bacterium of the family Flavobacteriaceae isolated from a halophyte Suaeda japonica.</title>
        <authorList>
            <person name="Lee S.Y."/>
            <person name="Hwang C.Y."/>
        </authorList>
    </citation>
    <scope>NUCLEOTIDE SEQUENCE [LARGE SCALE GENOMIC DNA]</scope>
    <source>
        <strain evidence="15 16">HL-DH14</strain>
    </source>
</reference>
<evidence type="ECO:0000256" key="9">
    <source>
        <dbReference type="ARBA" id="ARBA00023136"/>
    </source>
</evidence>
<comment type="catalytic activity">
    <reaction evidence="12">
        <text>2 a 1,2-diacyl-sn-glycero-3-phospho-(1'-sn-glycerol) = a cardiolipin + glycerol</text>
        <dbReference type="Rhea" id="RHEA:31451"/>
        <dbReference type="ChEBI" id="CHEBI:17754"/>
        <dbReference type="ChEBI" id="CHEBI:62237"/>
        <dbReference type="ChEBI" id="CHEBI:64716"/>
    </reaction>
</comment>